<evidence type="ECO:0000313" key="3">
    <source>
        <dbReference type="Proteomes" id="UP000073601"/>
    </source>
</evidence>
<proteinExistence type="predicted"/>
<gene>
    <name evidence="2" type="ORF">GMA8713_02762</name>
</gene>
<dbReference type="Pfam" id="PF04606">
    <property type="entry name" value="Ogr_Delta"/>
    <property type="match status" value="2"/>
</dbReference>
<name>A0A128FA48_9GAMM</name>
<sequence>MRIECQCGSRAVISRSKKEDDASVSLFCSCIDPECGHTFVSSLSFKHSLFVPASATPSASLGASVVGKRIVCSCGERACIQKTNRLSANVADLYCECSGCGHRFVMVRAFSHTLSPSAHTTEALALALIRSVTPSVRKTLHEQLALF</sequence>
<accession>A0A128FA48</accession>
<evidence type="ECO:0000313" key="2">
    <source>
        <dbReference type="EMBL" id="CZF83677.1"/>
    </source>
</evidence>
<dbReference type="OrthoDB" id="6895359at2"/>
<organism evidence="2 3">
    <name type="scientific">Grimontia marina</name>
    <dbReference type="NCBI Taxonomy" id="646534"/>
    <lineage>
        <taxon>Bacteria</taxon>
        <taxon>Pseudomonadati</taxon>
        <taxon>Pseudomonadota</taxon>
        <taxon>Gammaproteobacteria</taxon>
        <taxon>Vibrionales</taxon>
        <taxon>Vibrionaceae</taxon>
        <taxon>Grimontia</taxon>
    </lineage>
</organism>
<keyword evidence="3" id="KW-1185">Reference proteome</keyword>
<dbReference type="InterPro" id="IPR007684">
    <property type="entry name" value="Znf_Ogr/Delta"/>
</dbReference>
<feature type="domain" description="Zinc finger Ogr/Delta-type" evidence="1">
    <location>
        <begin position="6"/>
        <end position="49"/>
    </location>
</feature>
<dbReference type="EMBL" id="FIZY01000024">
    <property type="protein sequence ID" value="CZF83677.1"/>
    <property type="molecule type" value="Genomic_DNA"/>
</dbReference>
<feature type="domain" description="Zinc finger Ogr/Delta-type" evidence="1">
    <location>
        <begin position="74"/>
        <end position="114"/>
    </location>
</feature>
<evidence type="ECO:0000259" key="1">
    <source>
        <dbReference type="Pfam" id="PF04606"/>
    </source>
</evidence>
<reference evidence="3" key="1">
    <citation type="submission" date="2016-02" db="EMBL/GenBank/DDBJ databases">
        <authorList>
            <person name="Rodrigo-Torres Lidia"/>
            <person name="Arahal R.David."/>
        </authorList>
    </citation>
    <scope>NUCLEOTIDE SEQUENCE [LARGE SCALE GENOMIC DNA]</scope>
    <source>
        <strain evidence="3">CECT 8713</strain>
    </source>
</reference>
<dbReference type="AlphaFoldDB" id="A0A128FA48"/>
<dbReference type="Proteomes" id="UP000073601">
    <property type="component" value="Unassembled WGS sequence"/>
</dbReference>
<protein>
    <submittedName>
        <fullName evidence="2">Ogr/Delta-like zinc finger</fullName>
    </submittedName>
</protein>